<evidence type="ECO:0000256" key="8">
    <source>
        <dbReference type="ARBA" id="ARBA00022679"/>
    </source>
</evidence>
<dbReference type="AlphaFoldDB" id="D7CP24"/>
<dbReference type="Proteomes" id="UP000000378">
    <property type="component" value="Chromosome"/>
</dbReference>
<dbReference type="STRING" id="643648.Slip_1701"/>
<dbReference type="GO" id="GO:0006950">
    <property type="term" value="P:response to stress"/>
    <property type="evidence" value="ECO:0007669"/>
    <property type="project" value="UniProtKB-ARBA"/>
</dbReference>
<keyword evidence="8 18" id="KW-0808">Transferase</keyword>
<evidence type="ECO:0000256" key="15">
    <source>
        <dbReference type="ARBA" id="ARBA00023152"/>
    </source>
</evidence>
<dbReference type="Pfam" id="PF02887">
    <property type="entry name" value="PK_C"/>
    <property type="match status" value="1"/>
</dbReference>
<feature type="domain" description="Pyruvate kinase C-terminal" evidence="21">
    <location>
        <begin position="355"/>
        <end position="466"/>
    </location>
</feature>
<evidence type="ECO:0000256" key="9">
    <source>
        <dbReference type="ARBA" id="ARBA00022723"/>
    </source>
</evidence>
<evidence type="ECO:0000256" key="3">
    <source>
        <dbReference type="ARBA" id="ARBA00004997"/>
    </source>
</evidence>
<evidence type="ECO:0000256" key="12">
    <source>
        <dbReference type="ARBA" id="ARBA00022840"/>
    </source>
</evidence>
<comment type="cofactor">
    <cofactor evidence="2">
        <name>K(+)</name>
        <dbReference type="ChEBI" id="CHEBI:29103"/>
    </cofactor>
</comment>
<dbReference type="SUPFAM" id="SSF52935">
    <property type="entry name" value="PK C-terminal domain-like"/>
    <property type="match status" value="1"/>
</dbReference>
<evidence type="ECO:0000256" key="16">
    <source>
        <dbReference type="ARBA" id="ARBA00023317"/>
    </source>
</evidence>
<dbReference type="InterPro" id="IPR018209">
    <property type="entry name" value="Pyrv_Knase_AS"/>
</dbReference>
<dbReference type="FunFam" id="2.40.33.10:FF:000001">
    <property type="entry name" value="Pyruvate kinase"/>
    <property type="match status" value="1"/>
</dbReference>
<dbReference type="InterPro" id="IPR011037">
    <property type="entry name" value="Pyrv_Knase-like_insert_dom_sf"/>
</dbReference>
<dbReference type="NCBIfam" id="TIGR01064">
    <property type="entry name" value="pyruv_kin"/>
    <property type="match status" value="1"/>
</dbReference>
<dbReference type="InterPro" id="IPR015793">
    <property type="entry name" value="Pyrv_Knase_brl"/>
</dbReference>
<organism evidence="22 23">
    <name type="scientific">Syntrophothermus lipocalidus (strain DSM 12680 / TGB-C1)</name>
    <dbReference type="NCBI Taxonomy" id="643648"/>
    <lineage>
        <taxon>Bacteria</taxon>
        <taxon>Bacillati</taxon>
        <taxon>Bacillota</taxon>
        <taxon>Clostridia</taxon>
        <taxon>Eubacteriales</taxon>
        <taxon>Syntrophomonadaceae</taxon>
        <taxon>Syntrophothermus</taxon>
    </lineage>
</organism>
<dbReference type="RefSeq" id="WP_013175861.1">
    <property type="nucleotide sequence ID" value="NC_014220.1"/>
</dbReference>
<evidence type="ECO:0000256" key="2">
    <source>
        <dbReference type="ARBA" id="ARBA00001958"/>
    </source>
</evidence>
<dbReference type="GO" id="GO:0030955">
    <property type="term" value="F:potassium ion binding"/>
    <property type="evidence" value="ECO:0007669"/>
    <property type="project" value="UniProtKB-UniRule"/>
</dbReference>
<comment type="cofactor">
    <cofactor evidence="1">
        <name>Mg(2+)</name>
        <dbReference type="ChEBI" id="CHEBI:18420"/>
    </cofactor>
</comment>
<evidence type="ECO:0000256" key="7">
    <source>
        <dbReference type="ARBA" id="ARBA00018587"/>
    </source>
</evidence>
<evidence type="ECO:0000256" key="13">
    <source>
        <dbReference type="ARBA" id="ARBA00022842"/>
    </source>
</evidence>
<dbReference type="InterPro" id="IPR008279">
    <property type="entry name" value="PEP-util_enz_mobile_dom"/>
</dbReference>
<dbReference type="Gene3D" id="2.40.33.10">
    <property type="entry name" value="PK beta-barrel domain-like"/>
    <property type="match status" value="1"/>
</dbReference>
<dbReference type="KEGG" id="slp:Slip_1701"/>
<reference evidence="23" key="1">
    <citation type="journal article" date="2010" name="Stand. Genomic Sci.">
        <title>Complete genome sequence of Syntrophothermus lipocalidus type strain (TGB-C1T).</title>
        <authorList>
            <consortium name="US DOE Joint Genome Institute (JGI-PGF)"/>
            <person name="Djao O."/>
            <person name="Zhang X."/>
            <person name="Lucas S."/>
            <person name="Lapidus A."/>
            <person name="Glavina Del Rio T."/>
            <person name="Nolan M."/>
            <person name="Tice H."/>
            <person name="Cheng J."/>
            <person name="Han C."/>
            <person name="Tapia R."/>
            <person name="Goodwin L."/>
            <person name="Pitluck S."/>
            <person name="Liolios K."/>
            <person name="Ivanova N."/>
            <person name="Mavromatis K."/>
            <person name="Mikhailova N."/>
            <person name="Ovchinnikova G."/>
            <person name="Pati A."/>
            <person name="Brambilla E."/>
            <person name="Chen A."/>
            <person name="Palaniappan K."/>
            <person name="Land M."/>
            <person name="Hauser L."/>
            <person name="Chang Y."/>
            <person name="Jeffries C."/>
            <person name="Rohde M."/>
            <person name="Sikorski J."/>
            <person name="Spring S."/>
            <person name="Goker M."/>
            <person name="Detter J."/>
            <person name="Woyke T."/>
            <person name="Bristow J."/>
            <person name="Eisen J."/>
            <person name="Markowitz V."/>
            <person name="Hugenholtz P."/>
            <person name="Kyrpides N."/>
            <person name="Klenk H."/>
        </authorList>
    </citation>
    <scope>NUCLEOTIDE SEQUENCE [LARGE SCALE GENOMIC DNA]</scope>
    <source>
        <strain evidence="23">DSM 12680 / TGB-C1</strain>
    </source>
</reference>
<dbReference type="EMBL" id="CP002048">
    <property type="protein sequence ID" value="ADI02459.1"/>
    <property type="molecule type" value="Genomic_DNA"/>
</dbReference>
<dbReference type="FunFam" id="3.20.20.60:FF:000001">
    <property type="entry name" value="Pyruvate kinase"/>
    <property type="match status" value="1"/>
</dbReference>
<dbReference type="NCBIfam" id="NF004491">
    <property type="entry name" value="PRK05826.1"/>
    <property type="match status" value="1"/>
</dbReference>
<dbReference type="InterPro" id="IPR036918">
    <property type="entry name" value="Pyrv_Knase_C_sf"/>
</dbReference>
<dbReference type="Pfam" id="PF00224">
    <property type="entry name" value="PK"/>
    <property type="match status" value="1"/>
</dbReference>
<accession>D7CP24</accession>
<dbReference type="Gene3D" id="3.50.30.10">
    <property type="entry name" value="Phosphohistidine domain"/>
    <property type="match status" value="1"/>
</dbReference>
<evidence type="ECO:0000256" key="11">
    <source>
        <dbReference type="ARBA" id="ARBA00022777"/>
    </source>
</evidence>
<comment type="catalytic activity">
    <reaction evidence="18">
        <text>pyruvate + ATP = phosphoenolpyruvate + ADP + H(+)</text>
        <dbReference type="Rhea" id="RHEA:18157"/>
        <dbReference type="ChEBI" id="CHEBI:15361"/>
        <dbReference type="ChEBI" id="CHEBI:15378"/>
        <dbReference type="ChEBI" id="CHEBI:30616"/>
        <dbReference type="ChEBI" id="CHEBI:58702"/>
        <dbReference type="ChEBI" id="CHEBI:456216"/>
        <dbReference type="EC" id="2.7.1.40"/>
    </reaction>
</comment>
<dbReference type="PANTHER" id="PTHR11817">
    <property type="entry name" value="PYRUVATE KINASE"/>
    <property type="match status" value="1"/>
</dbReference>
<evidence type="ECO:0000313" key="23">
    <source>
        <dbReference type="Proteomes" id="UP000000378"/>
    </source>
</evidence>
<evidence type="ECO:0000256" key="6">
    <source>
        <dbReference type="ARBA" id="ARBA00012142"/>
    </source>
</evidence>
<dbReference type="Pfam" id="PF00391">
    <property type="entry name" value="PEP-utilizers"/>
    <property type="match status" value="1"/>
</dbReference>
<dbReference type="HOGENOM" id="CLU_015439_0_2_9"/>
<evidence type="ECO:0000256" key="10">
    <source>
        <dbReference type="ARBA" id="ARBA00022741"/>
    </source>
</evidence>
<dbReference type="InterPro" id="IPR036637">
    <property type="entry name" value="Phosphohistidine_dom_sf"/>
</dbReference>
<dbReference type="Gene3D" id="3.40.1380.20">
    <property type="entry name" value="Pyruvate kinase, C-terminal domain"/>
    <property type="match status" value="1"/>
</dbReference>
<keyword evidence="9" id="KW-0479">Metal-binding</keyword>
<evidence type="ECO:0000259" key="20">
    <source>
        <dbReference type="Pfam" id="PF00391"/>
    </source>
</evidence>
<comment type="similarity">
    <text evidence="5 18">Belongs to the pyruvate kinase family.</text>
</comment>
<dbReference type="InterPro" id="IPR015795">
    <property type="entry name" value="Pyrv_Knase_C"/>
</dbReference>
<dbReference type="SUPFAM" id="SSF51621">
    <property type="entry name" value="Phosphoenolpyruvate/pyruvate domain"/>
    <property type="match status" value="1"/>
</dbReference>
<dbReference type="InterPro" id="IPR015806">
    <property type="entry name" value="Pyrv_Knase_insert_dom_sf"/>
</dbReference>
<evidence type="ECO:0000256" key="4">
    <source>
        <dbReference type="ARBA" id="ARBA00006237"/>
    </source>
</evidence>
<dbReference type="PRINTS" id="PR01050">
    <property type="entry name" value="PYRUVTKNASE"/>
</dbReference>
<evidence type="ECO:0000313" key="22">
    <source>
        <dbReference type="EMBL" id="ADI02459.1"/>
    </source>
</evidence>
<keyword evidence="10" id="KW-0547">Nucleotide-binding</keyword>
<evidence type="ECO:0000256" key="17">
    <source>
        <dbReference type="NCBIfam" id="TIGR01064"/>
    </source>
</evidence>
<dbReference type="InterPro" id="IPR015813">
    <property type="entry name" value="Pyrv/PenolPyrv_kinase-like_dom"/>
</dbReference>
<dbReference type="InterPro" id="IPR040442">
    <property type="entry name" value="Pyrv_kinase-like_dom_sf"/>
</dbReference>
<keyword evidence="16 22" id="KW-0670">Pyruvate</keyword>
<dbReference type="GO" id="GO:0016301">
    <property type="term" value="F:kinase activity"/>
    <property type="evidence" value="ECO:0007669"/>
    <property type="project" value="UniProtKB-KW"/>
</dbReference>
<dbReference type="OrthoDB" id="9812123at2"/>
<dbReference type="GO" id="GO:0000287">
    <property type="term" value="F:magnesium ion binding"/>
    <property type="evidence" value="ECO:0007669"/>
    <property type="project" value="UniProtKB-UniRule"/>
</dbReference>
<keyword evidence="23" id="KW-1185">Reference proteome</keyword>
<evidence type="ECO:0000256" key="14">
    <source>
        <dbReference type="ARBA" id="ARBA00022958"/>
    </source>
</evidence>
<dbReference type="SUPFAM" id="SSF50800">
    <property type="entry name" value="PK beta-barrel domain-like"/>
    <property type="match status" value="1"/>
</dbReference>
<dbReference type="UniPathway" id="UPA00109">
    <property type="reaction ID" value="UER00188"/>
</dbReference>
<evidence type="ECO:0000256" key="1">
    <source>
        <dbReference type="ARBA" id="ARBA00001946"/>
    </source>
</evidence>
<proteinExistence type="inferred from homology"/>
<comment type="pathway">
    <text evidence="3 18">Carbohydrate degradation; glycolysis; pyruvate from D-glyceraldehyde 3-phosphate: step 5/5.</text>
</comment>
<sequence>MRKTKIICTLGPSTDDYERLRALITNGMNVARLNFSHGTYDEHERRIRMVREVARELNAEVGLMLDTKGPEIRTGPLKEGKIELRPGQKFVLTNRPVEGNEDEVQISYHELPSQVKAGDCILIADGVIQLSVLEANDTDIVCQVVAGGVLGERKGINLPGVRTNLPFLSQKDIEDINFGIQQNMDFIAASFVRTADDVLDIRRILEEKGADIDIIAKIESQEGLDNLDDIIKVADGVMVARGDLGVEIPTEEVPLVQKVIIEKCRAQGKPVIIATQMLESMVNVPRPTRAEASDVANAIFEGADAIMLSAETAAGKYPVVAVETMARIARRTEMALPYENMLAARRFEGRRTVTDAISYATCATATDLGASAIVTATKSGHTARMVAKYRPRAPIVATTPSPEVVRKLTLVWGVYALTVPETHGTDQMIETALDAAVRRGLISPGDLVVITAGTPGIPGTTNLLRVQVVGKVLVKGTGIGSRAVTSKARVILDPGKPGSFAPGDIVVAVGTDKDYMPLLEKAGGIITEQGGLTSHAAIVGINLDIPVIVGAAEATRVIQDGETITMDTARGQIYRGQAQVR</sequence>
<keyword evidence="11 18" id="KW-0418">Kinase</keyword>
<evidence type="ECO:0000259" key="19">
    <source>
        <dbReference type="Pfam" id="PF00224"/>
    </source>
</evidence>
<keyword evidence="14" id="KW-0630">Potassium</keyword>
<dbReference type="NCBIfam" id="NF004978">
    <property type="entry name" value="PRK06354.1"/>
    <property type="match status" value="1"/>
</dbReference>
<dbReference type="PROSITE" id="PS00110">
    <property type="entry name" value="PYRUVATE_KINASE"/>
    <property type="match status" value="1"/>
</dbReference>
<protein>
    <recommendedName>
        <fullName evidence="7 17">Pyruvate kinase</fullName>
        <ecNumber evidence="6 17">2.7.1.40</ecNumber>
    </recommendedName>
</protein>
<feature type="domain" description="Pyruvate kinase barrel" evidence="19">
    <location>
        <begin position="1"/>
        <end position="322"/>
    </location>
</feature>
<feature type="domain" description="PEP-utilising enzyme mobile" evidence="20">
    <location>
        <begin position="501"/>
        <end position="571"/>
    </location>
</feature>
<gene>
    <name evidence="22" type="ordered locus">Slip_1701</name>
</gene>
<evidence type="ECO:0000259" key="21">
    <source>
        <dbReference type="Pfam" id="PF02887"/>
    </source>
</evidence>
<dbReference type="GO" id="GO:0004743">
    <property type="term" value="F:pyruvate kinase activity"/>
    <property type="evidence" value="ECO:0007669"/>
    <property type="project" value="UniProtKB-UniRule"/>
</dbReference>
<dbReference type="Gene3D" id="3.20.20.60">
    <property type="entry name" value="Phosphoenolpyruvate-binding domains"/>
    <property type="match status" value="1"/>
</dbReference>
<dbReference type="eggNOG" id="COG0469">
    <property type="taxonomic scope" value="Bacteria"/>
</dbReference>
<name>D7CP24_SYNLT</name>
<dbReference type="EC" id="2.7.1.40" evidence="6 17"/>
<keyword evidence="15 18" id="KW-0324">Glycolysis</keyword>
<dbReference type="GO" id="GO:0005524">
    <property type="term" value="F:ATP binding"/>
    <property type="evidence" value="ECO:0007669"/>
    <property type="project" value="UniProtKB-KW"/>
</dbReference>
<keyword evidence="12" id="KW-0067">ATP-binding</keyword>
<comment type="similarity">
    <text evidence="4">In the C-terminal section; belongs to the PEP-utilizing enzyme family.</text>
</comment>
<evidence type="ECO:0000256" key="18">
    <source>
        <dbReference type="RuleBase" id="RU000504"/>
    </source>
</evidence>
<dbReference type="SUPFAM" id="SSF52009">
    <property type="entry name" value="Phosphohistidine domain"/>
    <property type="match status" value="1"/>
</dbReference>
<evidence type="ECO:0000256" key="5">
    <source>
        <dbReference type="ARBA" id="ARBA00008663"/>
    </source>
</evidence>
<keyword evidence="13 18" id="KW-0460">Magnesium</keyword>
<reference evidence="22 23" key="2">
    <citation type="journal article" date="2010" name="Stand. Genomic Sci.">
        <title>Complete genome sequence of Syntrophothermus lipocalidus type strain (TGB-C1).</title>
        <authorList>
            <person name="Djao O.D."/>
            <person name="Zhang X."/>
            <person name="Lucas S."/>
            <person name="Lapidus A."/>
            <person name="Del Rio T.G."/>
            <person name="Nolan M."/>
            <person name="Tice H."/>
            <person name="Cheng J.F."/>
            <person name="Han C."/>
            <person name="Tapia R."/>
            <person name="Goodwin L."/>
            <person name="Pitluck S."/>
            <person name="Liolios K."/>
            <person name="Ivanova N."/>
            <person name="Mavromatis K."/>
            <person name="Mikhailova N."/>
            <person name="Ovchinnikova G."/>
            <person name="Pati A."/>
            <person name="Brambilla E."/>
            <person name="Chen A."/>
            <person name="Palaniappan K."/>
            <person name="Land M."/>
            <person name="Hauser L."/>
            <person name="Chang Y.J."/>
            <person name="Jeffries C.D."/>
            <person name="Rohde M."/>
            <person name="Sikorski J."/>
            <person name="Spring S."/>
            <person name="Goker M."/>
            <person name="Detter J.C."/>
            <person name="Woyke T."/>
            <person name="Bristow J."/>
            <person name="Eisen J.A."/>
            <person name="Markowitz V."/>
            <person name="Hugenholtz P."/>
            <person name="Kyrpides N.C."/>
            <person name="Klenk H.P."/>
        </authorList>
    </citation>
    <scope>NUCLEOTIDE SEQUENCE [LARGE SCALE GENOMIC DNA]</scope>
    <source>
        <strain evidence="23">DSM 12680 / TGB-C1</strain>
    </source>
</reference>
<dbReference type="InterPro" id="IPR001697">
    <property type="entry name" value="Pyr_Knase"/>
</dbReference>